<evidence type="ECO:0000313" key="1">
    <source>
        <dbReference type="EMBL" id="AXE21898.1"/>
    </source>
</evidence>
<dbReference type="KEGG" id="run:DR864_28970"/>
<sequence>MSIEANKAVVTRYWIDLWNKKDEKVIDEITLPDVKLHFPPGQAHQPPSFQVWLKTALIAFPNVHFTIHDLVAEGDKVVCRWSYTATNTGVFLGNPATNRDVTDQGINMFRIQDGKIAEMWMSGDSLGLLHQLGVIK</sequence>
<dbReference type="Gene3D" id="3.10.450.50">
    <property type="match status" value="1"/>
</dbReference>
<dbReference type="Proteomes" id="UP000251993">
    <property type="component" value="Plasmid unnamed2"/>
</dbReference>
<protein>
    <submittedName>
        <fullName evidence="1">Ester cyclase</fullName>
    </submittedName>
</protein>
<dbReference type="InterPro" id="IPR009959">
    <property type="entry name" value="Cyclase_SnoaL-like"/>
</dbReference>
<dbReference type="EMBL" id="CP030852">
    <property type="protein sequence ID" value="AXE21898.1"/>
    <property type="molecule type" value="Genomic_DNA"/>
</dbReference>
<accession>A0A344TTC7</accession>
<evidence type="ECO:0000313" key="2">
    <source>
        <dbReference type="Proteomes" id="UP000251993"/>
    </source>
</evidence>
<keyword evidence="2" id="KW-1185">Reference proteome</keyword>
<dbReference type="SUPFAM" id="SSF54427">
    <property type="entry name" value="NTF2-like"/>
    <property type="match status" value="1"/>
</dbReference>
<dbReference type="PANTHER" id="PTHR38436:SF1">
    <property type="entry name" value="ESTER CYCLASE"/>
    <property type="match status" value="1"/>
</dbReference>
<keyword evidence="1" id="KW-0614">Plasmid</keyword>
<gene>
    <name evidence="1" type="ORF">DR864_28970</name>
</gene>
<dbReference type="GO" id="GO:0030638">
    <property type="term" value="P:polyketide metabolic process"/>
    <property type="evidence" value="ECO:0007669"/>
    <property type="project" value="InterPro"/>
</dbReference>
<geneLocation type="plasmid" evidence="1 2">
    <name>unnamed2</name>
</geneLocation>
<dbReference type="Pfam" id="PF07366">
    <property type="entry name" value="SnoaL"/>
    <property type="match status" value="1"/>
</dbReference>
<reference evidence="1 2" key="1">
    <citation type="submission" date="2018-07" db="EMBL/GenBank/DDBJ databases">
        <title>Genome sequencing of Runella.</title>
        <authorList>
            <person name="Baek M.-G."/>
            <person name="Yi H."/>
        </authorList>
    </citation>
    <scope>NUCLEOTIDE SEQUENCE [LARGE SCALE GENOMIC DNA]</scope>
    <source>
        <strain evidence="1 2">HYN0085</strain>
        <plasmid evidence="1 2">unnamed2</plasmid>
    </source>
</reference>
<dbReference type="AlphaFoldDB" id="A0A344TTC7"/>
<dbReference type="InterPro" id="IPR032710">
    <property type="entry name" value="NTF2-like_dom_sf"/>
</dbReference>
<organism evidence="1 2">
    <name type="scientific">Runella rosea</name>
    <dbReference type="NCBI Taxonomy" id="2259595"/>
    <lineage>
        <taxon>Bacteria</taxon>
        <taxon>Pseudomonadati</taxon>
        <taxon>Bacteroidota</taxon>
        <taxon>Cytophagia</taxon>
        <taxon>Cytophagales</taxon>
        <taxon>Spirosomataceae</taxon>
        <taxon>Runella</taxon>
    </lineage>
</organism>
<proteinExistence type="predicted"/>
<dbReference type="OrthoDB" id="4774596at2"/>
<dbReference type="RefSeq" id="WP_114070638.1">
    <property type="nucleotide sequence ID" value="NZ_CP030852.1"/>
</dbReference>
<name>A0A344TTC7_9BACT</name>
<dbReference type="PANTHER" id="PTHR38436">
    <property type="entry name" value="POLYKETIDE CYCLASE SNOAL-LIKE DOMAIN"/>
    <property type="match status" value="1"/>
</dbReference>